<dbReference type="GO" id="GO:1990904">
    <property type="term" value="C:ribonucleoprotein complex"/>
    <property type="evidence" value="ECO:0007669"/>
    <property type="project" value="UniProtKB-KW"/>
</dbReference>
<dbReference type="NCBIfam" id="NF003698">
    <property type="entry name" value="PRK05309.1"/>
    <property type="match status" value="1"/>
</dbReference>
<dbReference type="InterPro" id="IPR018102">
    <property type="entry name" value="Ribosomal_uS11_CS"/>
</dbReference>
<dbReference type="GO" id="GO:0019843">
    <property type="term" value="F:rRNA binding"/>
    <property type="evidence" value="ECO:0007669"/>
    <property type="project" value="UniProtKB-UniRule"/>
</dbReference>
<feature type="region of interest" description="Disordered" evidence="9">
    <location>
        <begin position="113"/>
        <end position="135"/>
    </location>
</feature>
<keyword evidence="11" id="KW-1185">Reference proteome</keyword>
<dbReference type="Pfam" id="PF00411">
    <property type="entry name" value="Ribosomal_S11"/>
    <property type="match status" value="1"/>
</dbReference>
<comment type="function">
    <text evidence="7">Located on the platform of the 30S subunit, it bridges several disparate RNA helices of the 16S rRNA. Forms part of the Shine-Dalgarno cleft in the 70S ribosome.</text>
</comment>
<evidence type="ECO:0000256" key="2">
    <source>
        <dbReference type="ARBA" id="ARBA00022730"/>
    </source>
</evidence>
<feature type="compositionally biased region" description="Basic residues" evidence="9">
    <location>
        <begin position="123"/>
        <end position="135"/>
    </location>
</feature>
<dbReference type="GO" id="GO:0003735">
    <property type="term" value="F:structural constituent of ribosome"/>
    <property type="evidence" value="ECO:0007669"/>
    <property type="project" value="InterPro"/>
</dbReference>
<keyword evidence="4 7" id="KW-0689">Ribosomal protein</keyword>
<evidence type="ECO:0000256" key="1">
    <source>
        <dbReference type="ARBA" id="ARBA00006194"/>
    </source>
</evidence>
<comment type="similarity">
    <text evidence="1 7 8">Belongs to the universal ribosomal protein uS11 family.</text>
</comment>
<dbReference type="GO" id="GO:0005840">
    <property type="term" value="C:ribosome"/>
    <property type="evidence" value="ECO:0007669"/>
    <property type="project" value="UniProtKB-KW"/>
</dbReference>
<dbReference type="Gene3D" id="3.30.420.80">
    <property type="entry name" value="Ribosomal protein S11"/>
    <property type="match status" value="1"/>
</dbReference>
<protein>
    <recommendedName>
        <fullName evidence="6 7">Small ribosomal subunit protein uS11</fullName>
    </recommendedName>
</protein>
<evidence type="ECO:0000256" key="5">
    <source>
        <dbReference type="ARBA" id="ARBA00023274"/>
    </source>
</evidence>
<evidence type="ECO:0000256" key="3">
    <source>
        <dbReference type="ARBA" id="ARBA00022884"/>
    </source>
</evidence>
<gene>
    <name evidence="7 10" type="primary">rpsK</name>
    <name evidence="10" type="ORF">Mgrana_01681</name>
</gene>
<keyword evidence="5 7" id="KW-0687">Ribonucleoprotein</keyword>
<sequence>MAEKKASSSRKKKVKRSVSAGRAFIHASYNNTIVTITDSEGHPVTWSSGGVIGYKGSRKGTPYAAQLAAMDAAKKAQGFGMSSVDVVVRGTGSGREQAIRALQASGIQVRSIVDDTPLPHNGCRPRKKFRKTQGK</sequence>
<dbReference type="PROSITE" id="PS00054">
    <property type="entry name" value="RIBOSOMAL_S11"/>
    <property type="match status" value="1"/>
</dbReference>
<dbReference type="HAMAP" id="MF_01310">
    <property type="entry name" value="Ribosomal_uS11"/>
    <property type="match status" value="1"/>
</dbReference>
<dbReference type="InterPro" id="IPR001971">
    <property type="entry name" value="Ribosomal_uS11"/>
</dbReference>
<evidence type="ECO:0000256" key="9">
    <source>
        <dbReference type="SAM" id="MobiDB-lite"/>
    </source>
</evidence>
<comment type="caution">
    <text evidence="10">The sequence shown here is derived from an EMBL/GenBank/DDBJ whole genome shotgun (WGS) entry which is preliminary data.</text>
</comment>
<evidence type="ECO:0000313" key="11">
    <source>
        <dbReference type="Proteomes" id="UP000266178"/>
    </source>
</evidence>
<dbReference type="SUPFAM" id="SSF53137">
    <property type="entry name" value="Translational machinery components"/>
    <property type="match status" value="1"/>
</dbReference>
<dbReference type="GO" id="GO:0006412">
    <property type="term" value="P:translation"/>
    <property type="evidence" value="ECO:0007669"/>
    <property type="project" value="UniProtKB-UniRule"/>
</dbReference>
<dbReference type="InterPro" id="IPR036967">
    <property type="entry name" value="Ribosomal_uS11_sf"/>
</dbReference>
<organism evidence="10 11">
    <name type="scientific">Meiothermus granaticius NBRC 107808</name>
    <dbReference type="NCBI Taxonomy" id="1227551"/>
    <lineage>
        <taxon>Bacteria</taxon>
        <taxon>Thermotogati</taxon>
        <taxon>Deinococcota</taxon>
        <taxon>Deinococci</taxon>
        <taxon>Thermales</taxon>
        <taxon>Thermaceae</taxon>
        <taxon>Meiothermus</taxon>
    </lineage>
</organism>
<keyword evidence="3 7" id="KW-0694">RNA-binding</keyword>
<proteinExistence type="inferred from homology"/>
<dbReference type="FunFam" id="3.30.420.80:FF:000010">
    <property type="entry name" value="30S ribosomal protein S11"/>
    <property type="match status" value="1"/>
</dbReference>
<evidence type="ECO:0000256" key="4">
    <source>
        <dbReference type="ARBA" id="ARBA00022980"/>
    </source>
</evidence>
<dbReference type="InterPro" id="IPR019981">
    <property type="entry name" value="Ribosomal_uS11_bac-type"/>
</dbReference>
<comment type="subunit">
    <text evidence="7">Part of the 30S ribosomal subunit. Interacts with proteins S7 and S18. Binds to IF-3.</text>
</comment>
<dbReference type="EMBL" id="QWLB01000020">
    <property type="protein sequence ID" value="RIH92385.1"/>
    <property type="molecule type" value="Genomic_DNA"/>
</dbReference>
<name>A0A399F9L2_9DEIN</name>
<accession>A0A399F9L2</accession>
<dbReference type="Proteomes" id="UP000266178">
    <property type="component" value="Unassembled WGS sequence"/>
</dbReference>
<evidence type="ECO:0000256" key="7">
    <source>
        <dbReference type="HAMAP-Rule" id="MF_01310"/>
    </source>
</evidence>
<dbReference type="OrthoDB" id="9806415at2"/>
<keyword evidence="2 7" id="KW-0699">rRNA-binding</keyword>
<evidence type="ECO:0000256" key="6">
    <source>
        <dbReference type="ARBA" id="ARBA00035160"/>
    </source>
</evidence>
<evidence type="ECO:0000313" key="10">
    <source>
        <dbReference type="EMBL" id="RIH92385.1"/>
    </source>
</evidence>
<dbReference type="PIRSF" id="PIRSF002131">
    <property type="entry name" value="Ribosomal_S11"/>
    <property type="match status" value="1"/>
</dbReference>
<evidence type="ECO:0000256" key="8">
    <source>
        <dbReference type="RuleBase" id="RU003629"/>
    </source>
</evidence>
<dbReference type="PANTHER" id="PTHR11759">
    <property type="entry name" value="40S RIBOSOMAL PROTEIN S14/30S RIBOSOMAL PROTEIN S11"/>
    <property type="match status" value="1"/>
</dbReference>
<dbReference type="NCBIfam" id="TIGR03632">
    <property type="entry name" value="uS11_bact"/>
    <property type="match status" value="1"/>
</dbReference>
<dbReference type="RefSeq" id="WP_119357173.1">
    <property type="nucleotide sequence ID" value="NZ_BJXM01000011.1"/>
</dbReference>
<dbReference type="AlphaFoldDB" id="A0A399F9L2"/>
<reference evidence="10 11" key="1">
    <citation type="submission" date="2018-08" db="EMBL/GenBank/DDBJ databases">
        <title>Meiothermus granaticius genome AF-68 sequencing project.</title>
        <authorList>
            <person name="Da Costa M.S."/>
            <person name="Albuquerque L."/>
            <person name="Raposo P."/>
            <person name="Froufe H.J.C."/>
            <person name="Barroso C.S."/>
            <person name="Egas C."/>
        </authorList>
    </citation>
    <scope>NUCLEOTIDE SEQUENCE [LARGE SCALE GENOMIC DNA]</scope>
    <source>
        <strain evidence="10 11">AF-68</strain>
    </source>
</reference>